<proteinExistence type="predicted"/>
<dbReference type="InterPro" id="IPR045286">
    <property type="entry name" value="FBS1-like"/>
</dbReference>
<evidence type="ECO:0000313" key="3">
    <source>
        <dbReference type="EMBL" id="CAA7392333.1"/>
    </source>
</evidence>
<evidence type="ECO:0000259" key="2">
    <source>
        <dbReference type="PROSITE" id="PS50181"/>
    </source>
</evidence>
<sequence>MGLGLVDSAQQRKVSFPRCNPYTRTIGRKRVSIPRAGDELPFSTPLSTPSRKQHKRMPPRSTSPSNRLELLPQEILIHVLCMVNRSNLKELIFVSKTVHDAVLIAKESHFDVSTPISKPASGGPAHSDEAPNAPRRASRSRQTRKDLGSITVALFTSPEEKSA</sequence>
<dbReference type="PANTHER" id="PTHR34049:SF1">
    <property type="entry name" value="F-BOX PROTEIN SKIP27"/>
    <property type="match status" value="1"/>
</dbReference>
<dbReference type="PROSITE" id="PS50181">
    <property type="entry name" value="FBOX"/>
    <property type="match status" value="1"/>
</dbReference>
<dbReference type="PANTHER" id="PTHR34049">
    <property type="entry name" value="F-BOX PROTEIN SKIP27"/>
    <property type="match status" value="1"/>
</dbReference>
<dbReference type="InterPro" id="IPR001810">
    <property type="entry name" value="F-box_dom"/>
</dbReference>
<reference evidence="3" key="1">
    <citation type="submission" date="2020-02" db="EMBL/GenBank/DDBJ databases">
        <authorList>
            <person name="Scholz U."/>
            <person name="Mascher M."/>
            <person name="Fiebig A."/>
        </authorList>
    </citation>
    <scope>NUCLEOTIDE SEQUENCE</scope>
</reference>
<organism evidence="3 4">
    <name type="scientific">Spirodela intermedia</name>
    <name type="common">Intermediate duckweed</name>
    <dbReference type="NCBI Taxonomy" id="51605"/>
    <lineage>
        <taxon>Eukaryota</taxon>
        <taxon>Viridiplantae</taxon>
        <taxon>Streptophyta</taxon>
        <taxon>Embryophyta</taxon>
        <taxon>Tracheophyta</taxon>
        <taxon>Spermatophyta</taxon>
        <taxon>Magnoliopsida</taxon>
        <taxon>Liliopsida</taxon>
        <taxon>Araceae</taxon>
        <taxon>Lemnoideae</taxon>
        <taxon>Spirodela</taxon>
    </lineage>
</organism>
<protein>
    <recommendedName>
        <fullName evidence="2">F-box domain-containing protein</fullName>
    </recommendedName>
</protein>
<accession>A0A7I8K503</accession>
<feature type="region of interest" description="Disordered" evidence="1">
    <location>
        <begin position="27"/>
        <end position="68"/>
    </location>
</feature>
<evidence type="ECO:0000256" key="1">
    <source>
        <dbReference type="SAM" id="MobiDB-lite"/>
    </source>
</evidence>
<evidence type="ECO:0000313" key="4">
    <source>
        <dbReference type="Proteomes" id="UP000663760"/>
    </source>
</evidence>
<name>A0A7I8K503_SPIIN</name>
<feature type="domain" description="F-box" evidence="2">
    <location>
        <begin position="65"/>
        <end position="113"/>
    </location>
</feature>
<gene>
    <name evidence="3" type="ORF">SI8410_02003469</name>
</gene>
<dbReference type="EMBL" id="LR746265">
    <property type="protein sequence ID" value="CAA7392333.1"/>
    <property type="molecule type" value="Genomic_DNA"/>
</dbReference>
<feature type="region of interest" description="Disordered" evidence="1">
    <location>
        <begin position="113"/>
        <end position="163"/>
    </location>
</feature>
<dbReference type="OrthoDB" id="786450at2759"/>
<keyword evidence="4" id="KW-1185">Reference proteome</keyword>
<dbReference type="AlphaFoldDB" id="A0A7I8K503"/>
<dbReference type="Proteomes" id="UP000663760">
    <property type="component" value="Chromosome 2"/>
</dbReference>